<accession>A0ABQ9HDF3</accession>
<keyword evidence="3" id="KW-1185">Reference proteome</keyword>
<dbReference type="Proteomes" id="UP001159363">
    <property type="component" value="Chromosome 4"/>
</dbReference>
<feature type="compositionally biased region" description="Polar residues" evidence="1">
    <location>
        <begin position="229"/>
        <end position="241"/>
    </location>
</feature>
<organism evidence="2 3">
    <name type="scientific">Dryococelus australis</name>
    <dbReference type="NCBI Taxonomy" id="614101"/>
    <lineage>
        <taxon>Eukaryota</taxon>
        <taxon>Metazoa</taxon>
        <taxon>Ecdysozoa</taxon>
        <taxon>Arthropoda</taxon>
        <taxon>Hexapoda</taxon>
        <taxon>Insecta</taxon>
        <taxon>Pterygota</taxon>
        <taxon>Neoptera</taxon>
        <taxon>Polyneoptera</taxon>
        <taxon>Phasmatodea</taxon>
        <taxon>Verophasmatodea</taxon>
        <taxon>Anareolatae</taxon>
        <taxon>Phasmatidae</taxon>
        <taxon>Eurycanthinae</taxon>
        <taxon>Dryococelus</taxon>
    </lineage>
</organism>
<name>A0ABQ9HDF3_9NEOP</name>
<reference evidence="2 3" key="1">
    <citation type="submission" date="2023-02" db="EMBL/GenBank/DDBJ databases">
        <title>LHISI_Scaffold_Assembly.</title>
        <authorList>
            <person name="Stuart O.P."/>
            <person name="Cleave R."/>
            <person name="Magrath M.J.L."/>
            <person name="Mikheyev A.S."/>
        </authorList>
    </citation>
    <scope>NUCLEOTIDE SEQUENCE [LARGE SCALE GENOMIC DNA]</scope>
    <source>
        <strain evidence="2">Daus_M_001</strain>
        <tissue evidence="2">Leg muscle</tissue>
    </source>
</reference>
<evidence type="ECO:0000313" key="2">
    <source>
        <dbReference type="EMBL" id="KAJ8882311.1"/>
    </source>
</evidence>
<gene>
    <name evidence="2" type="ORF">PR048_014113</name>
</gene>
<proteinExistence type="predicted"/>
<evidence type="ECO:0000256" key="1">
    <source>
        <dbReference type="SAM" id="MobiDB-lite"/>
    </source>
</evidence>
<protein>
    <submittedName>
        <fullName evidence="2">Uncharacterized protein</fullName>
    </submittedName>
</protein>
<comment type="caution">
    <text evidence="2">The sequence shown here is derived from an EMBL/GenBank/DDBJ whole genome shotgun (WGS) entry which is preliminary data.</text>
</comment>
<evidence type="ECO:0000313" key="3">
    <source>
        <dbReference type="Proteomes" id="UP001159363"/>
    </source>
</evidence>
<sequence>MKVDREEERRVISGHLSLCDSEEKVGGAVARTLASHHGYPGSIPGGFISGFSHVGIVVDDAACGWVSPALAFQRRSILGSHLMPCTGIVCTYGSQLESVRIPWIGACSERFGFCTQAHSLPRQCWCDSSGVPPRCRDISSRRSMPAWFKLSSWRAVCTHTSRIPGDWRMTCRPMRKGRKASLTNFANIFLKVSATREVPRGTGSGSLTTVGWDPSGNPASKVKKLGSDTGDTNTLQRSTKQAPGIGHLGWRHTEKIRLPPLSTTLISASHGLISWLVEEVPAYRNLAMRAPIAATAVKCDGAFRQEYHLRLAHVIVTSCYKFAIAPKEENKLLEQRVVSQRISAREKENFRRVSEMLRGTCVQRLYLAAIEERDACSMILALTIRVCQRCVENSTNQISHKEECKCTGHRCLAVYNTPLQYSAHVTQTHHCNTALMSPRHTAAIQRSCHPDTPLQYSASCHPDAPLQYSASCHPDAPLQYSAHAAIVVKHMCFMSLRHTAAIQRSCHSVAPLQYSTHAAIVVKHMCFMSLRRTPAIQHSCGDCSETYVLHVTQPHRCNTALMSLRRTAAIQRSCHPDTPLQYSASCHPDAPLQYSTHAAIVVKHMCFMSLRRTPAIQHSCGDCSETYVLHVTQSHRCNTALMRRL</sequence>
<feature type="region of interest" description="Disordered" evidence="1">
    <location>
        <begin position="200"/>
        <end position="246"/>
    </location>
</feature>
<dbReference type="EMBL" id="JARBHB010000005">
    <property type="protein sequence ID" value="KAJ8882311.1"/>
    <property type="molecule type" value="Genomic_DNA"/>
</dbReference>